<keyword evidence="6" id="KW-1185">Reference proteome</keyword>
<dbReference type="InterPro" id="IPR036397">
    <property type="entry name" value="RNaseH_sf"/>
</dbReference>
<evidence type="ECO:0000256" key="2">
    <source>
        <dbReference type="ARBA" id="ARBA00022801"/>
    </source>
</evidence>
<sequence length="414" mass="45740">MARVLEYKILVTLFVLLNLAFLISARPLNILNTVACPDDNSNVFNHFSLGSILDAGPSPGIGHGVEDKAIVGGIKAGPSPGIGHGYALGGIKDGPSPGIGHKFVNAPTLGELKKSGPSPGAGHVTNVISLVNLRVALHAINARRLPLALLVYTLVRPPELKTRFSAPTREQVASSDCAIISLFASRKEGQSFSTSLEEELSSVLSRVTEEKEHTQSSGSRGEYMSQEFLDHLKDHGIIAHRTPLYTPQHNGVSERRNRTLLYMVRSMMSQTTIPKSFWDYALETATRILNMVPTKKVENTPYEVWHGQAPKLSYLKVWGCEALVKRDTLTKLDKLEPRSIKSTLLDPESDKWLSAMNVEMQFLKDNEVWDLVNLPPNSKTIGSKWLFKKKTDMDGAVHTYKARLMVKGYTQTQD</sequence>
<protein>
    <submittedName>
        <fullName evidence="5">Retrotransposon protein, putative, ty1-copia subclass</fullName>
    </submittedName>
</protein>
<evidence type="ECO:0000259" key="4">
    <source>
        <dbReference type="PROSITE" id="PS50994"/>
    </source>
</evidence>
<dbReference type="InterPro" id="IPR013103">
    <property type="entry name" value="RVT_2"/>
</dbReference>
<dbReference type="Gene3D" id="3.30.420.10">
    <property type="entry name" value="Ribonuclease H-like superfamily/Ribonuclease H"/>
    <property type="match status" value="1"/>
</dbReference>
<dbReference type="PANTHER" id="PTHR42648:SF27">
    <property type="entry name" value="RNA-DIRECTED DNA POLYMERASE"/>
    <property type="match status" value="1"/>
</dbReference>
<keyword evidence="2" id="KW-0378">Hydrolase</keyword>
<dbReference type="InterPro" id="IPR039537">
    <property type="entry name" value="Retrotran_Ty1/copia-like"/>
</dbReference>
<evidence type="ECO:0000313" key="5">
    <source>
        <dbReference type="EMBL" id="GJT25784.1"/>
    </source>
</evidence>
<feature type="chain" id="PRO_5046262858" evidence="3">
    <location>
        <begin position="26"/>
        <end position="414"/>
    </location>
</feature>
<dbReference type="PROSITE" id="PS50994">
    <property type="entry name" value="INTEGRASE"/>
    <property type="match status" value="1"/>
</dbReference>
<keyword evidence="3" id="KW-0732">Signal</keyword>
<dbReference type="Pfam" id="PF07727">
    <property type="entry name" value="RVT_2"/>
    <property type="match status" value="1"/>
</dbReference>
<evidence type="ECO:0000313" key="6">
    <source>
        <dbReference type="Proteomes" id="UP001151760"/>
    </source>
</evidence>
<keyword evidence="1" id="KW-0479">Metal-binding</keyword>
<dbReference type="InterPro" id="IPR001584">
    <property type="entry name" value="Integrase_cat-core"/>
</dbReference>
<dbReference type="Proteomes" id="UP001151760">
    <property type="component" value="Unassembled WGS sequence"/>
</dbReference>
<feature type="domain" description="Integrase catalytic" evidence="4">
    <location>
        <begin position="142"/>
        <end position="309"/>
    </location>
</feature>
<dbReference type="SUPFAM" id="SSF53098">
    <property type="entry name" value="Ribonuclease H-like"/>
    <property type="match status" value="1"/>
</dbReference>
<reference evidence="5" key="1">
    <citation type="journal article" date="2022" name="Int. J. Mol. Sci.">
        <title>Draft Genome of Tanacetum Coccineum: Genomic Comparison of Closely Related Tanacetum-Family Plants.</title>
        <authorList>
            <person name="Yamashiro T."/>
            <person name="Shiraishi A."/>
            <person name="Nakayama K."/>
            <person name="Satake H."/>
        </authorList>
    </citation>
    <scope>NUCLEOTIDE SEQUENCE</scope>
</reference>
<dbReference type="PANTHER" id="PTHR42648">
    <property type="entry name" value="TRANSPOSASE, PUTATIVE-RELATED"/>
    <property type="match status" value="1"/>
</dbReference>
<proteinExistence type="predicted"/>
<accession>A0ABQ5CLL4</accession>
<reference evidence="5" key="2">
    <citation type="submission" date="2022-01" db="EMBL/GenBank/DDBJ databases">
        <authorList>
            <person name="Yamashiro T."/>
            <person name="Shiraishi A."/>
            <person name="Satake H."/>
            <person name="Nakayama K."/>
        </authorList>
    </citation>
    <scope>NUCLEOTIDE SEQUENCE</scope>
</reference>
<dbReference type="InterPro" id="IPR012337">
    <property type="entry name" value="RNaseH-like_sf"/>
</dbReference>
<gene>
    <name evidence="5" type="ORF">Tco_0895721</name>
</gene>
<name>A0ABQ5CLL4_9ASTR</name>
<comment type="caution">
    <text evidence="5">The sequence shown here is derived from an EMBL/GenBank/DDBJ whole genome shotgun (WGS) entry which is preliminary data.</text>
</comment>
<evidence type="ECO:0000256" key="3">
    <source>
        <dbReference type="SAM" id="SignalP"/>
    </source>
</evidence>
<evidence type="ECO:0000256" key="1">
    <source>
        <dbReference type="ARBA" id="ARBA00022723"/>
    </source>
</evidence>
<dbReference type="EMBL" id="BQNB010014239">
    <property type="protein sequence ID" value="GJT25784.1"/>
    <property type="molecule type" value="Genomic_DNA"/>
</dbReference>
<feature type="signal peptide" evidence="3">
    <location>
        <begin position="1"/>
        <end position="25"/>
    </location>
</feature>
<organism evidence="5 6">
    <name type="scientific">Tanacetum coccineum</name>
    <dbReference type="NCBI Taxonomy" id="301880"/>
    <lineage>
        <taxon>Eukaryota</taxon>
        <taxon>Viridiplantae</taxon>
        <taxon>Streptophyta</taxon>
        <taxon>Embryophyta</taxon>
        <taxon>Tracheophyta</taxon>
        <taxon>Spermatophyta</taxon>
        <taxon>Magnoliopsida</taxon>
        <taxon>eudicotyledons</taxon>
        <taxon>Gunneridae</taxon>
        <taxon>Pentapetalae</taxon>
        <taxon>asterids</taxon>
        <taxon>campanulids</taxon>
        <taxon>Asterales</taxon>
        <taxon>Asteraceae</taxon>
        <taxon>Asteroideae</taxon>
        <taxon>Anthemideae</taxon>
        <taxon>Anthemidinae</taxon>
        <taxon>Tanacetum</taxon>
    </lineage>
</organism>